<accession>A0ABW3D6J8</accession>
<dbReference type="InterPro" id="IPR017853">
    <property type="entry name" value="GH"/>
</dbReference>
<keyword evidence="6" id="KW-1185">Reference proteome</keyword>
<dbReference type="EMBL" id="JBHTIU010000027">
    <property type="protein sequence ID" value="MFD0868992.1"/>
    <property type="molecule type" value="Genomic_DNA"/>
</dbReference>
<dbReference type="SUPFAM" id="SSF51445">
    <property type="entry name" value="(Trans)glycosidases"/>
    <property type="match status" value="1"/>
</dbReference>
<dbReference type="InterPro" id="IPR051923">
    <property type="entry name" value="Glycosyl_Hydrolase_39"/>
</dbReference>
<keyword evidence="2" id="KW-0378">Hydrolase</keyword>
<evidence type="ECO:0000256" key="3">
    <source>
        <dbReference type="ARBA" id="ARBA00023295"/>
    </source>
</evidence>
<proteinExistence type="inferred from homology"/>
<organism evidence="5 6">
    <name type="scientific">Paenibacillus residui</name>
    <dbReference type="NCBI Taxonomy" id="629724"/>
    <lineage>
        <taxon>Bacteria</taxon>
        <taxon>Bacillati</taxon>
        <taxon>Bacillota</taxon>
        <taxon>Bacilli</taxon>
        <taxon>Bacillales</taxon>
        <taxon>Paenibacillaceae</taxon>
        <taxon>Paenibacillus</taxon>
    </lineage>
</organism>
<dbReference type="PANTHER" id="PTHR12631">
    <property type="entry name" value="ALPHA-L-IDURONIDASE"/>
    <property type="match status" value="1"/>
</dbReference>
<dbReference type="RefSeq" id="WP_379287192.1">
    <property type="nucleotide sequence ID" value="NZ_JBHTIU010000027.1"/>
</dbReference>
<dbReference type="Pfam" id="PF01229">
    <property type="entry name" value="Glyco_hydro_39"/>
    <property type="match status" value="1"/>
</dbReference>
<name>A0ABW3D6J8_9BACL</name>
<keyword evidence="3" id="KW-0326">Glycosidase</keyword>
<comment type="similarity">
    <text evidence="1">Belongs to the glycosyl hydrolase 39 family.</text>
</comment>
<protein>
    <recommendedName>
        <fullName evidence="4">Glycosyl hydrolases family 39 N-terminal catalytic domain-containing protein</fullName>
    </recommendedName>
</protein>
<evidence type="ECO:0000259" key="4">
    <source>
        <dbReference type="Pfam" id="PF01229"/>
    </source>
</evidence>
<dbReference type="PANTHER" id="PTHR12631:SF10">
    <property type="entry name" value="BETA-XYLOSIDASE-LIKE PROTEIN-RELATED"/>
    <property type="match status" value="1"/>
</dbReference>
<evidence type="ECO:0000313" key="6">
    <source>
        <dbReference type="Proteomes" id="UP001597120"/>
    </source>
</evidence>
<evidence type="ECO:0000256" key="1">
    <source>
        <dbReference type="ARBA" id="ARBA00008875"/>
    </source>
</evidence>
<sequence>MSEIQLNIDRPLGPVKPIHGVNNGPVTYGSLVDVSDYFVSMGVPLVRLHDPNWPHPREVDIHIVFPDFSKDPADPDSYNFSQTDEYLRTVAATGAKIVYRLGESIEHTEKKYFVHPPENYEKWAQICIGIIRHYNEGWADGFHYGIEYWEIWNEPDYSVRMWSGTHEQYYSLYETAATAIKRYDPSLKVGGPAVARPTADFVPEFLEHCREKRVPLDFFSWHTYTADPQVIAGRALHVRAMLDQYGFKDTESHLNEWNYFVADFGTIWQKGNEYLRADTFNRQKGEEGASFAAYILTLLQDLPVDAANYYDGQPTALFCGLFDYHGVPQKTYYTFQAFESLRRHNVRLHCELPEDANGLSCLAAKEENGPVAALLANFHNEDRAVNLRLNGLADSGATYERIQIYSIDKERNLELIQENQLSSAEWKLELQKYSVLYVRVLP</sequence>
<feature type="domain" description="Glycosyl hydrolases family 39 N-terminal catalytic" evidence="4">
    <location>
        <begin position="70"/>
        <end position="227"/>
    </location>
</feature>
<dbReference type="Proteomes" id="UP001597120">
    <property type="component" value="Unassembled WGS sequence"/>
</dbReference>
<evidence type="ECO:0000256" key="2">
    <source>
        <dbReference type="ARBA" id="ARBA00022801"/>
    </source>
</evidence>
<evidence type="ECO:0000313" key="5">
    <source>
        <dbReference type="EMBL" id="MFD0868992.1"/>
    </source>
</evidence>
<comment type="caution">
    <text evidence="5">The sequence shown here is derived from an EMBL/GenBank/DDBJ whole genome shotgun (WGS) entry which is preliminary data.</text>
</comment>
<dbReference type="InterPro" id="IPR049166">
    <property type="entry name" value="GH39_cat"/>
</dbReference>
<reference evidence="6" key="1">
    <citation type="journal article" date="2019" name="Int. J. Syst. Evol. Microbiol.">
        <title>The Global Catalogue of Microorganisms (GCM) 10K type strain sequencing project: providing services to taxonomists for standard genome sequencing and annotation.</title>
        <authorList>
            <consortium name="The Broad Institute Genomics Platform"/>
            <consortium name="The Broad Institute Genome Sequencing Center for Infectious Disease"/>
            <person name="Wu L."/>
            <person name="Ma J."/>
        </authorList>
    </citation>
    <scope>NUCLEOTIDE SEQUENCE [LARGE SCALE GENOMIC DNA]</scope>
    <source>
        <strain evidence="6">CCUG 57263</strain>
    </source>
</reference>
<gene>
    <name evidence="5" type="ORF">ACFQ03_07505</name>
</gene>
<dbReference type="Gene3D" id="3.20.20.80">
    <property type="entry name" value="Glycosidases"/>
    <property type="match status" value="1"/>
</dbReference>